<name>A0ABS4AKH9_9PROT</name>
<keyword evidence="3" id="KW-1185">Reference proteome</keyword>
<organism evidence="2 3">
    <name type="scientific">Pararoseomonas baculiformis</name>
    <dbReference type="NCBI Taxonomy" id="2820812"/>
    <lineage>
        <taxon>Bacteria</taxon>
        <taxon>Pseudomonadati</taxon>
        <taxon>Pseudomonadota</taxon>
        <taxon>Alphaproteobacteria</taxon>
        <taxon>Acetobacterales</taxon>
        <taxon>Acetobacteraceae</taxon>
        <taxon>Pararoseomonas</taxon>
    </lineage>
</organism>
<evidence type="ECO:0000256" key="1">
    <source>
        <dbReference type="SAM" id="MobiDB-lite"/>
    </source>
</evidence>
<gene>
    <name evidence="2" type="ORF">J8J14_22465</name>
</gene>
<evidence type="ECO:0000313" key="2">
    <source>
        <dbReference type="EMBL" id="MBP0447528.1"/>
    </source>
</evidence>
<comment type="caution">
    <text evidence="2">The sequence shown here is derived from an EMBL/GenBank/DDBJ whole genome shotgun (WGS) entry which is preliminary data.</text>
</comment>
<evidence type="ECO:0000313" key="3">
    <source>
        <dbReference type="Proteomes" id="UP000681594"/>
    </source>
</evidence>
<reference evidence="2 3" key="1">
    <citation type="submission" date="2021-03" db="EMBL/GenBank/DDBJ databases">
        <authorList>
            <person name="So Y."/>
        </authorList>
    </citation>
    <scope>NUCLEOTIDE SEQUENCE [LARGE SCALE GENOMIC DNA]</scope>
    <source>
        <strain evidence="2 3">SSH11</strain>
    </source>
</reference>
<proteinExistence type="predicted"/>
<feature type="compositionally biased region" description="Basic and acidic residues" evidence="1">
    <location>
        <begin position="489"/>
        <end position="510"/>
    </location>
</feature>
<accession>A0ABS4AKH9</accession>
<feature type="region of interest" description="Disordered" evidence="1">
    <location>
        <begin position="489"/>
        <end position="517"/>
    </location>
</feature>
<sequence>MTSGTESLVVRWKKQAPDDVTKNLTQRDQFSSEKVGLTEALVREAFQNILDAGEPGRTAPIRVRVGITKPVVREAPFMGGLLLELAPHLAACGVKVGEAQLRAPGFLVFEDFTTTGLTGAWNRHDQGGWNGFFRAFGASNKGGATGGRWGLGKLVFTSASAIRTFFALTVRHDDEPRAPLLMGQTILKTHEMGGDLYGTHGFLALPGKEGTIQLPCRDEAVIARFREEAGVTRLAEPGLSVAVVLPTQDVTRDQLLRFLLDNYFFPILDGQLEVDVDGTRVATDTFDAVLKQFGGEDLKGGRMAAFIRAVGIARKAPPMVTVPEGWHSAERLGLPELAVQKLRDVYKAGEVVLVQFPITLRDRDGAVHATHVAVAMRKAGEGEKGGAVVVRNLITVPAEADRIRASGSYVALLAQDGPLVAFLGDAEGPAHVDWNSKAERLNGAWKNAGMRLSEVRAAPRKLIELLAPALAEEDPDALIEELSIESELRKARQPTEKTKKPKDGKGKVPDDLPAAKPKWRLQKRQGGFALSSGPGLEEGDLPMRLRVRAAFDVPAGDPFKRHHPLDFDLDGGPEVNINPEGATVAAEDAKTVIVTAEAAPFRVSFEGFDPRRDLVVEARRLTK</sequence>
<protein>
    <submittedName>
        <fullName evidence="2">Uncharacterized protein</fullName>
    </submittedName>
</protein>
<dbReference type="RefSeq" id="WP_209381796.1">
    <property type="nucleotide sequence ID" value="NZ_JAGIZB010000040.1"/>
</dbReference>
<dbReference type="EMBL" id="JAGIZB010000040">
    <property type="protein sequence ID" value="MBP0447528.1"/>
    <property type="molecule type" value="Genomic_DNA"/>
</dbReference>
<dbReference type="Proteomes" id="UP000681594">
    <property type="component" value="Unassembled WGS sequence"/>
</dbReference>